<accession>A0A8S0V3P8</accession>
<feature type="region of interest" description="Disordered" evidence="1">
    <location>
        <begin position="186"/>
        <end position="248"/>
    </location>
</feature>
<name>A0A8S0V3P8_OLEEU</name>
<evidence type="ECO:0000256" key="1">
    <source>
        <dbReference type="SAM" id="MobiDB-lite"/>
    </source>
</evidence>
<gene>
    <name evidence="2" type="ORF">OLEA9_A089347</name>
</gene>
<reference evidence="2 3" key="1">
    <citation type="submission" date="2019-12" db="EMBL/GenBank/DDBJ databases">
        <authorList>
            <person name="Alioto T."/>
            <person name="Alioto T."/>
            <person name="Gomez Garrido J."/>
        </authorList>
    </citation>
    <scope>NUCLEOTIDE SEQUENCE [LARGE SCALE GENOMIC DNA]</scope>
</reference>
<comment type="caution">
    <text evidence="2">The sequence shown here is derived from an EMBL/GenBank/DDBJ whole genome shotgun (WGS) entry which is preliminary data.</text>
</comment>
<feature type="compositionally biased region" description="Polar residues" evidence="1">
    <location>
        <begin position="117"/>
        <end position="131"/>
    </location>
</feature>
<dbReference type="AlphaFoldDB" id="A0A8S0V3P8"/>
<sequence>MGKKANNNNGGRLPNGARKLPNQTPNQVEACKLKAGTTGHKHIVPPKSVAKDGQHIDGGSSQLAKNSQIIATNSNKATAGQNIAGGSCQSAVDGQNTAENSNKAIIEQACLLEATTSGADPTGQEDTSGQVDANEKPGASIDQNEEDNPFIEVGRKNKPMNATKGSMPKRITPQPITSDRVHVQKSGVGIGSPNFNNTDEWGRGEGSGGVVEEEGKEGNRELPGTGELGQQIGAGLGGRGEWRSFARL</sequence>
<feature type="region of interest" description="Disordered" evidence="1">
    <location>
        <begin position="117"/>
        <end position="174"/>
    </location>
</feature>
<keyword evidence="3" id="KW-1185">Reference proteome</keyword>
<evidence type="ECO:0000313" key="3">
    <source>
        <dbReference type="Proteomes" id="UP000594638"/>
    </source>
</evidence>
<organism evidence="2 3">
    <name type="scientific">Olea europaea subsp. europaea</name>
    <dbReference type="NCBI Taxonomy" id="158383"/>
    <lineage>
        <taxon>Eukaryota</taxon>
        <taxon>Viridiplantae</taxon>
        <taxon>Streptophyta</taxon>
        <taxon>Embryophyta</taxon>
        <taxon>Tracheophyta</taxon>
        <taxon>Spermatophyta</taxon>
        <taxon>Magnoliopsida</taxon>
        <taxon>eudicotyledons</taxon>
        <taxon>Gunneridae</taxon>
        <taxon>Pentapetalae</taxon>
        <taxon>asterids</taxon>
        <taxon>lamiids</taxon>
        <taxon>Lamiales</taxon>
        <taxon>Oleaceae</taxon>
        <taxon>Oleeae</taxon>
        <taxon>Olea</taxon>
    </lineage>
</organism>
<dbReference type="Proteomes" id="UP000594638">
    <property type="component" value="Unassembled WGS sequence"/>
</dbReference>
<dbReference type="Gramene" id="OE9A089347T1">
    <property type="protein sequence ID" value="OE9A089347C1"/>
    <property type="gene ID" value="OE9A089347"/>
</dbReference>
<feature type="compositionally biased region" description="Polar residues" evidence="1">
    <location>
        <begin position="1"/>
        <end position="10"/>
    </location>
</feature>
<proteinExistence type="predicted"/>
<protein>
    <submittedName>
        <fullName evidence="2">Uncharacterized protein</fullName>
    </submittedName>
</protein>
<feature type="region of interest" description="Disordered" evidence="1">
    <location>
        <begin position="1"/>
        <end position="61"/>
    </location>
</feature>
<evidence type="ECO:0000313" key="2">
    <source>
        <dbReference type="EMBL" id="CAA3025689.1"/>
    </source>
</evidence>
<dbReference type="EMBL" id="CACTIH010009140">
    <property type="protein sequence ID" value="CAA3025689.1"/>
    <property type="molecule type" value="Genomic_DNA"/>
</dbReference>